<dbReference type="InterPro" id="IPR032675">
    <property type="entry name" value="LRR_dom_sf"/>
</dbReference>
<feature type="domain" description="Disease resistance protein At4g27190-like leucine-rich repeats" evidence="1">
    <location>
        <begin position="31"/>
        <end position="100"/>
    </location>
</feature>
<evidence type="ECO:0000259" key="1">
    <source>
        <dbReference type="Pfam" id="PF23247"/>
    </source>
</evidence>
<sequence>MACKKTPAEWKYAIQVLSRSAYEFPGDCDMISSCYEMEEIISAGKLGEVPEMVRNQKLFAKLQFLKLHHLHNLKSIYWSALAFQHLKEMVVYECPMLKKLPLDSNSAKDRRIVVEREKGWWKNL</sequence>
<comment type="caution">
    <text evidence="2">The sequence shown here is derived from an EMBL/GenBank/DDBJ whole genome shotgun (WGS) entry which is preliminary data.</text>
</comment>
<name>A0AAD5NK48_ACENE</name>
<dbReference type="Gene3D" id="3.80.10.10">
    <property type="entry name" value="Ribonuclease Inhibitor"/>
    <property type="match status" value="1"/>
</dbReference>
<reference evidence="2" key="1">
    <citation type="journal article" date="2022" name="Plant J.">
        <title>Strategies of tolerance reflected in two North American maple genomes.</title>
        <authorList>
            <person name="McEvoy S.L."/>
            <person name="Sezen U.U."/>
            <person name="Trouern-Trend A."/>
            <person name="McMahon S.M."/>
            <person name="Schaberg P.G."/>
            <person name="Yang J."/>
            <person name="Wegrzyn J.L."/>
            <person name="Swenson N.G."/>
        </authorList>
    </citation>
    <scope>NUCLEOTIDE SEQUENCE</scope>
    <source>
        <strain evidence="2">91603</strain>
    </source>
</reference>
<dbReference type="Proteomes" id="UP001064489">
    <property type="component" value="Chromosome 2"/>
</dbReference>
<dbReference type="Pfam" id="PF23247">
    <property type="entry name" value="LRR_RPS2"/>
    <property type="match status" value="1"/>
</dbReference>
<dbReference type="AlphaFoldDB" id="A0AAD5NK48"/>
<organism evidence="2 3">
    <name type="scientific">Acer negundo</name>
    <name type="common">Box elder</name>
    <dbReference type="NCBI Taxonomy" id="4023"/>
    <lineage>
        <taxon>Eukaryota</taxon>
        <taxon>Viridiplantae</taxon>
        <taxon>Streptophyta</taxon>
        <taxon>Embryophyta</taxon>
        <taxon>Tracheophyta</taxon>
        <taxon>Spermatophyta</taxon>
        <taxon>Magnoliopsida</taxon>
        <taxon>eudicotyledons</taxon>
        <taxon>Gunneridae</taxon>
        <taxon>Pentapetalae</taxon>
        <taxon>rosids</taxon>
        <taxon>malvids</taxon>
        <taxon>Sapindales</taxon>
        <taxon>Sapindaceae</taxon>
        <taxon>Hippocastanoideae</taxon>
        <taxon>Acereae</taxon>
        <taxon>Acer</taxon>
    </lineage>
</organism>
<proteinExistence type="predicted"/>
<gene>
    <name evidence="2" type="ORF">LWI28_019685</name>
</gene>
<evidence type="ECO:0000313" key="3">
    <source>
        <dbReference type="Proteomes" id="UP001064489"/>
    </source>
</evidence>
<evidence type="ECO:0000313" key="2">
    <source>
        <dbReference type="EMBL" id="KAI9161683.1"/>
    </source>
</evidence>
<protein>
    <recommendedName>
        <fullName evidence="1">Disease resistance protein At4g27190-like leucine-rich repeats domain-containing protein</fullName>
    </recommendedName>
</protein>
<reference evidence="2" key="2">
    <citation type="submission" date="2023-02" db="EMBL/GenBank/DDBJ databases">
        <authorList>
            <person name="Swenson N.G."/>
            <person name="Wegrzyn J.L."/>
            <person name="Mcevoy S.L."/>
        </authorList>
    </citation>
    <scope>NUCLEOTIDE SEQUENCE</scope>
    <source>
        <strain evidence="2">91603</strain>
        <tissue evidence="2">Leaf</tissue>
    </source>
</reference>
<dbReference type="InterPro" id="IPR057135">
    <property type="entry name" value="At4g27190-like_LRR"/>
</dbReference>
<dbReference type="EMBL" id="JAJSOW010000106">
    <property type="protein sequence ID" value="KAI9161683.1"/>
    <property type="molecule type" value="Genomic_DNA"/>
</dbReference>
<accession>A0AAD5NK48</accession>
<keyword evidence="3" id="KW-1185">Reference proteome</keyword>